<dbReference type="GO" id="GO:0003755">
    <property type="term" value="F:peptidyl-prolyl cis-trans isomerase activity"/>
    <property type="evidence" value="ECO:0007669"/>
    <property type="project" value="UniProtKB-KW"/>
</dbReference>
<proteinExistence type="predicted"/>
<dbReference type="InterPro" id="IPR002130">
    <property type="entry name" value="Cyclophilin-type_PPIase_dom"/>
</dbReference>
<dbReference type="PROSITE" id="PS50072">
    <property type="entry name" value="CSA_PPIASE_2"/>
    <property type="match status" value="1"/>
</dbReference>
<evidence type="ECO:0000313" key="6">
    <source>
        <dbReference type="Proteomes" id="UP000294980"/>
    </source>
</evidence>
<dbReference type="AlphaFoldDB" id="A0A4R2KPD9"/>
<keyword evidence="6" id="KW-1185">Reference proteome</keyword>
<sequence>MPVTFRMRATPILGIGAFLLLWTVSLFSGLPANADAEDPVIVVLETALGTIHIEVLVDKAPETATYFLRLVDGGHYAGATFYRSGALDGKETPQVIQGGLLHSWLQGDAGREPPTGVPTLPFTENTALTGIPHHTGTVSMARDLLQTGDVIPEFFICLRDAPNLDHGQSQRPDANGFPAFGRVVHGMETLRDIAAGETRGRTHISLLQNQILSAPVGIIRAYRADHLP</sequence>
<dbReference type="EC" id="5.2.1.8" evidence="1"/>
<dbReference type="PANTHER" id="PTHR43246">
    <property type="entry name" value="PEPTIDYL-PROLYL CIS-TRANS ISOMERASE CYP38, CHLOROPLASTIC"/>
    <property type="match status" value="1"/>
</dbReference>
<keyword evidence="3 5" id="KW-0413">Isomerase</keyword>
<dbReference type="Proteomes" id="UP000294980">
    <property type="component" value="Unassembled WGS sequence"/>
</dbReference>
<keyword evidence="2" id="KW-0697">Rotamase</keyword>
<gene>
    <name evidence="5" type="ORF">EV688_10521</name>
</gene>
<evidence type="ECO:0000313" key="5">
    <source>
        <dbReference type="EMBL" id="TCO76061.1"/>
    </source>
</evidence>
<dbReference type="EMBL" id="SLWX01000005">
    <property type="protein sequence ID" value="TCO76061.1"/>
    <property type="molecule type" value="Genomic_DNA"/>
</dbReference>
<accession>A0A4R2KPD9</accession>
<evidence type="ECO:0000256" key="1">
    <source>
        <dbReference type="ARBA" id="ARBA00013194"/>
    </source>
</evidence>
<evidence type="ECO:0000256" key="2">
    <source>
        <dbReference type="ARBA" id="ARBA00023110"/>
    </source>
</evidence>
<feature type="domain" description="PPIase cyclophilin-type" evidence="4">
    <location>
        <begin position="41"/>
        <end position="218"/>
    </location>
</feature>
<reference evidence="5 6" key="1">
    <citation type="submission" date="2019-03" db="EMBL/GenBank/DDBJ databases">
        <title>Genomic Encyclopedia of Type Strains, Phase IV (KMG-IV): sequencing the most valuable type-strain genomes for metagenomic binning, comparative biology and taxonomic classification.</title>
        <authorList>
            <person name="Goeker M."/>
        </authorList>
    </citation>
    <scope>NUCLEOTIDE SEQUENCE [LARGE SCALE GENOMIC DNA]</scope>
    <source>
        <strain evidence="5 6">DSM 23344</strain>
    </source>
</reference>
<name>A0A4R2KPD9_9GAMM</name>
<organism evidence="5 6">
    <name type="scientific">Chromatocurvus halotolerans</name>
    <dbReference type="NCBI Taxonomy" id="1132028"/>
    <lineage>
        <taxon>Bacteria</taxon>
        <taxon>Pseudomonadati</taxon>
        <taxon>Pseudomonadota</taxon>
        <taxon>Gammaproteobacteria</taxon>
        <taxon>Cellvibrionales</taxon>
        <taxon>Halieaceae</taxon>
        <taxon>Chromatocurvus</taxon>
    </lineage>
</organism>
<dbReference type="SUPFAM" id="SSF50891">
    <property type="entry name" value="Cyclophilin-like"/>
    <property type="match status" value="1"/>
</dbReference>
<dbReference type="InterPro" id="IPR029000">
    <property type="entry name" value="Cyclophilin-like_dom_sf"/>
</dbReference>
<evidence type="ECO:0000259" key="4">
    <source>
        <dbReference type="PROSITE" id="PS50072"/>
    </source>
</evidence>
<dbReference type="Gene3D" id="2.40.100.10">
    <property type="entry name" value="Cyclophilin-like"/>
    <property type="match status" value="1"/>
</dbReference>
<protein>
    <recommendedName>
        <fullName evidence="1">peptidylprolyl isomerase</fullName>
        <ecNumber evidence="1">5.2.1.8</ecNumber>
    </recommendedName>
</protein>
<dbReference type="RefSeq" id="WP_162883819.1">
    <property type="nucleotide sequence ID" value="NZ_QQSW01000003.1"/>
</dbReference>
<dbReference type="Pfam" id="PF00160">
    <property type="entry name" value="Pro_isomerase"/>
    <property type="match status" value="1"/>
</dbReference>
<comment type="caution">
    <text evidence="5">The sequence shown here is derived from an EMBL/GenBank/DDBJ whole genome shotgun (WGS) entry which is preliminary data.</text>
</comment>
<evidence type="ECO:0000256" key="3">
    <source>
        <dbReference type="ARBA" id="ARBA00023235"/>
    </source>
</evidence>
<dbReference type="InterPro" id="IPR044665">
    <property type="entry name" value="E_coli_cyclophilin_A-like"/>
</dbReference>